<sequence>MGLAMREHKVRRLSVASIRWSSLFVLFLQYVCLGNMVWAGCEVVWKRTARERDARSVYWERGAWFVYFAVFCSGVGDSGVQGSMEQKEQ</sequence>
<evidence type="ECO:0000313" key="1">
    <source>
        <dbReference type="EMBL" id="KAK0743348.1"/>
    </source>
</evidence>
<dbReference type="AlphaFoldDB" id="A0AA40EQ00"/>
<proteinExistence type="predicted"/>
<dbReference type="EMBL" id="JAUKUD010000005">
    <property type="protein sequence ID" value="KAK0743348.1"/>
    <property type="molecule type" value="Genomic_DNA"/>
</dbReference>
<organism evidence="1 2">
    <name type="scientific">Schizothecium vesticola</name>
    <dbReference type="NCBI Taxonomy" id="314040"/>
    <lineage>
        <taxon>Eukaryota</taxon>
        <taxon>Fungi</taxon>
        <taxon>Dikarya</taxon>
        <taxon>Ascomycota</taxon>
        <taxon>Pezizomycotina</taxon>
        <taxon>Sordariomycetes</taxon>
        <taxon>Sordariomycetidae</taxon>
        <taxon>Sordariales</taxon>
        <taxon>Schizotheciaceae</taxon>
        <taxon>Schizothecium</taxon>
    </lineage>
</organism>
<protein>
    <submittedName>
        <fullName evidence="1">Uncharacterized protein</fullName>
    </submittedName>
</protein>
<name>A0AA40EQ00_9PEZI</name>
<comment type="caution">
    <text evidence="1">The sequence shown here is derived from an EMBL/GenBank/DDBJ whole genome shotgun (WGS) entry which is preliminary data.</text>
</comment>
<reference evidence="1" key="1">
    <citation type="submission" date="2023-06" db="EMBL/GenBank/DDBJ databases">
        <title>Genome-scale phylogeny and comparative genomics of the fungal order Sordariales.</title>
        <authorList>
            <consortium name="Lawrence Berkeley National Laboratory"/>
            <person name="Hensen N."/>
            <person name="Bonometti L."/>
            <person name="Westerberg I."/>
            <person name="Brannstrom I.O."/>
            <person name="Guillou S."/>
            <person name="Cros-Aarteil S."/>
            <person name="Calhoun S."/>
            <person name="Haridas S."/>
            <person name="Kuo A."/>
            <person name="Mondo S."/>
            <person name="Pangilinan J."/>
            <person name="Riley R."/>
            <person name="LaButti K."/>
            <person name="Andreopoulos B."/>
            <person name="Lipzen A."/>
            <person name="Chen C."/>
            <person name="Yanf M."/>
            <person name="Daum C."/>
            <person name="Ng V."/>
            <person name="Clum A."/>
            <person name="Steindorff A."/>
            <person name="Ohm R."/>
            <person name="Martin F."/>
            <person name="Silar P."/>
            <person name="Natvig D."/>
            <person name="Lalanne C."/>
            <person name="Gautier V."/>
            <person name="Ament-velasquez S.L."/>
            <person name="Kruys A."/>
            <person name="Hutchinson M.I."/>
            <person name="Powell A.J."/>
            <person name="Barry K."/>
            <person name="Miller A.N."/>
            <person name="Grigoriev I.V."/>
            <person name="Debuchy R."/>
            <person name="Gladieux P."/>
            <person name="Thoren M.H."/>
            <person name="Johannesson H."/>
        </authorList>
    </citation>
    <scope>NUCLEOTIDE SEQUENCE</scope>
    <source>
        <strain evidence="1">SMH3187-1</strain>
    </source>
</reference>
<dbReference type="Proteomes" id="UP001172155">
    <property type="component" value="Unassembled WGS sequence"/>
</dbReference>
<accession>A0AA40EQ00</accession>
<keyword evidence="2" id="KW-1185">Reference proteome</keyword>
<evidence type="ECO:0000313" key="2">
    <source>
        <dbReference type="Proteomes" id="UP001172155"/>
    </source>
</evidence>
<gene>
    <name evidence="1" type="ORF">B0T18DRAFT_182610</name>
</gene>